<keyword evidence="3" id="KW-0963">Cytoplasm</keyword>
<name>G0PGS6_CAEBE</name>
<feature type="region of interest" description="Disordered" evidence="5">
    <location>
        <begin position="311"/>
        <end position="333"/>
    </location>
</feature>
<feature type="compositionally biased region" description="Polar residues" evidence="5">
    <location>
        <begin position="807"/>
        <end position="818"/>
    </location>
</feature>
<dbReference type="GO" id="GO:0040024">
    <property type="term" value="P:dauer larval development"/>
    <property type="evidence" value="ECO:0007669"/>
    <property type="project" value="EnsemblMetazoa"/>
</dbReference>
<protein>
    <recommendedName>
        <fullName evidence="4">Protein MAK10 homolog</fullName>
    </recommendedName>
</protein>
<evidence type="ECO:0000313" key="9">
    <source>
        <dbReference type="Proteomes" id="UP000008068"/>
    </source>
</evidence>
<dbReference type="EMBL" id="GL380439">
    <property type="protein sequence ID" value="EGT55616.1"/>
    <property type="molecule type" value="Genomic_DNA"/>
</dbReference>
<dbReference type="Pfam" id="PF25789">
    <property type="entry name" value="TPR_NAA35"/>
    <property type="match status" value="1"/>
</dbReference>
<dbReference type="STRING" id="135651.G0PGS6"/>
<accession>G0PGS6</accession>
<dbReference type="eggNOG" id="KOG2343">
    <property type="taxonomic scope" value="Eukaryota"/>
</dbReference>
<gene>
    <name evidence="8" type="ORF">CAEBREN_22535</name>
</gene>
<feature type="compositionally biased region" description="Acidic residues" evidence="5">
    <location>
        <begin position="324"/>
        <end position="333"/>
    </location>
</feature>
<evidence type="ECO:0000313" key="8">
    <source>
        <dbReference type="EMBL" id="EGT55616.1"/>
    </source>
</evidence>
<dbReference type="GO" id="GO:0009408">
    <property type="term" value="P:response to heat"/>
    <property type="evidence" value="ECO:0007669"/>
    <property type="project" value="EnsemblMetazoa"/>
</dbReference>
<dbReference type="HOGENOM" id="CLU_011757_2_0_1"/>
<evidence type="ECO:0000256" key="1">
    <source>
        <dbReference type="ARBA" id="ARBA00004496"/>
    </source>
</evidence>
<evidence type="ECO:0000256" key="4">
    <source>
        <dbReference type="ARBA" id="ARBA00030494"/>
    </source>
</evidence>
<dbReference type="OrthoDB" id="269405at2759"/>
<evidence type="ECO:0000256" key="5">
    <source>
        <dbReference type="SAM" id="MobiDB-lite"/>
    </source>
</evidence>
<keyword evidence="9" id="KW-1185">Reference proteome</keyword>
<organism evidence="9">
    <name type="scientific">Caenorhabditis brenneri</name>
    <name type="common">Nematode worm</name>
    <dbReference type="NCBI Taxonomy" id="135651"/>
    <lineage>
        <taxon>Eukaryota</taxon>
        <taxon>Metazoa</taxon>
        <taxon>Ecdysozoa</taxon>
        <taxon>Nematoda</taxon>
        <taxon>Chromadorea</taxon>
        <taxon>Rhabditida</taxon>
        <taxon>Rhabditina</taxon>
        <taxon>Rhabditomorpha</taxon>
        <taxon>Rhabditoidea</taxon>
        <taxon>Rhabditidae</taxon>
        <taxon>Peloderinae</taxon>
        <taxon>Caenorhabditis</taxon>
    </lineage>
</organism>
<dbReference type="Proteomes" id="UP000008068">
    <property type="component" value="Unassembled WGS sequence"/>
</dbReference>
<dbReference type="GO" id="GO:0031417">
    <property type="term" value="C:NatC complex"/>
    <property type="evidence" value="ECO:0007669"/>
    <property type="project" value="InterPro"/>
</dbReference>
<evidence type="ECO:0000256" key="3">
    <source>
        <dbReference type="ARBA" id="ARBA00022490"/>
    </source>
</evidence>
<feature type="compositionally biased region" description="Low complexity" evidence="5">
    <location>
        <begin position="791"/>
        <end position="806"/>
    </location>
</feature>
<dbReference type="InterPro" id="IPR007244">
    <property type="entry name" value="Naa35_N"/>
</dbReference>
<dbReference type="GO" id="GO:1901562">
    <property type="term" value="P:response to paraquat"/>
    <property type="evidence" value="ECO:0007669"/>
    <property type="project" value="EnsemblMetazoa"/>
</dbReference>
<evidence type="ECO:0000259" key="7">
    <source>
        <dbReference type="Pfam" id="PF25789"/>
    </source>
</evidence>
<dbReference type="GO" id="GO:1990359">
    <property type="term" value="P:stress response to zinc ion"/>
    <property type="evidence" value="ECO:0007669"/>
    <property type="project" value="EnsemblMetazoa"/>
</dbReference>
<dbReference type="AlphaFoldDB" id="G0PGS6"/>
<dbReference type="GO" id="GO:1990169">
    <property type="term" value="P:stress response to copper ion"/>
    <property type="evidence" value="ECO:0007669"/>
    <property type="project" value="EnsemblMetazoa"/>
</dbReference>
<dbReference type="FunCoup" id="G0PGS6">
    <property type="interactions" value="3562"/>
</dbReference>
<dbReference type="PANTHER" id="PTHR21373">
    <property type="entry name" value="GLUCOSE REPRESSIBLE PROTEIN MAK10"/>
    <property type="match status" value="1"/>
</dbReference>
<dbReference type="PANTHER" id="PTHR21373:SF0">
    <property type="entry name" value="N-ALPHA-ACETYLTRANSFERASE 35, NATC AUXILIARY SUBUNIT"/>
    <property type="match status" value="1"/>
</dbReference>
<dbReference type="GO" id="GO:0008340">
    <property type="term" value="P:determination of adult lifespan"/>
    <property type="evidence" value="ECO:0007669"/>
    <property type="project" value="EnsemblMetazoa"/>
</dbReference>
<evidence type="ECO:0000256" key="2">
    <source>
        <dbReference type="ARBA" id="ARBA00006289"/>
    </source>
</evidence>
<comment type="similarity">
    <text evidence="2">Belongs to the MAK10 family.</text>
</comment>
<feature type="compositionally biased region" description="Basic residues" evidence="5">
    <location>
        <begin position="823"/>
        <end position="836"/>
    </location>
</feature>
<comment type="subcellular location">
    <subcellularLocation>
        <location evidence="1">Cytoplasm</location>
    </subcellularLocation>
</comment>
<feature type="region of interest" description="Disordered" evidence="5">
    <location>
        <begin position="790"/>
        <end position="836"/>
    </location>
</feature>
<evidence type="ECO:0000259" key="6">
    <source>
        <dbReference type="Pfam" id="PF04112"/>
    </source>
</evidence>
<dbReference type="InParanoid" id="G0PGS6"/>
<feature type="domain" description="NAA35-like N-terminal" evidence="6">
    <location>
        <begin position="40"/>
        <end position="125"/>
    </location>
</feature>
<sequence>MAEDKEAPKEAEPVAKKESLKDGEDVSAEFFQLCEGLEIGELVTAKQFKLNEVMSAIELMEPKMDVGVNSRVIKNLDIAISEGLYADDFPLQLAVMDATLAMIVAWLEGSSLGSTVWTNIMLQNVKLVRHPVFNPFCEGINLLVRNIHSLINNVGNLEELPEEFNPQQIFMQTRWKSRHTVIQMMRDQMSVLGAIGKTWKTAPRAEQICRAMVSRFEFVSLLLEMMGMLVPPEIEDPMYGHRRHMGDRVVLETDYPGAADDQEKQEKDAIKNDERAQSVIQKMVEEFGAKVAKDGVDQGVKEAVSEKCCGSEDHYGLQGTDTESTLEDDDDDDEDFQFKPNFQFGTVCATRIIQLAQHIHQTVKLGRRAPDNEDGDFSWLAPFEPKACVRMIPATFPRSVKVPSRLEAAKWWEEFAFKLQELIALTPASTKDLNMMYYFAKRFSLKADVFTRSLLQVCMFPVDSHILGDDYRTIAHPIEISLMKCYMPQVLDEESPVHRDPAAREAYNVFLSHMTKLAITIYGSFGCNLSRQRDRLEMAIEEISVIHFHAGRLENRTDEILLEGKYIDDAKENFSYQGTITFVFHNMLAITQQYFELGFRMDLYVPYEFPYIYWFLGKHQTSWMVMTLNRSKEIQMNYYHSNPVTKGDRKGLTEEQRAKRDRIEEELSRRMAAHEVNVENQNAFALMCQGIFKMSVILIRKNVFKMPPGGDEAEKLRFERRFEVFENTGCPLSVTYDQYKNESGTLIHINKANILACNFLKTLDLNTRIVEWGLDPEFPMYPKLQIKPKNVAPAAEPAKPTAKVPETSTAPGAQPQESTTKKSPPKKKNNASKKKK</sequence>
<dbReference type="InterPro" id="IPR057982">
    <property type="entry name" value="TPR_NAA35"/>
</dbReference>
<dbReference type="Pfam" id="PF04112">
    <property type="entry name" value="Mak10"/>
    <property type="match status" value="1"/>
</dbReference>
<reference evidence="9" key="1">
    <citation type="submission" date="2011-07" db="EMBL/GenBank/DDBJ databases">
        <authorList>
            <consortium name="Caenorhabditis brenneri Sequencing and Analysis Consortium"/>
            <person name="Wilson R.K."/>
        </authorList>
    </citation>
    <scope>NUCLEOTIDE SEQUENCE [LARGE SCALE GENOMIC DNA]</scope>
    <source>
        <strain evidence="9">PB2801</strain>
    </source>
</reference>
<dbReference type="GO" id="GO:1990170">
    <property type="term" value="P:stress response to cadmium ion"/>
    <property type="evidence" value="ECO:0007669"/>
    <property type="project" value="EnsemblMetazoa"/>
</dbReference>
<proteinExistence type="inferred from homology"/>
<feature type="region of interest" description="Disordered" evidence="5">
    <location>
        <begin position="1"/>
        <end position="20"/>
    </location>
</feature>
<feature type="domain" description="NAA35-like TPR repeats" evidence="7">
    <location>
        <begin position="431"/>
        <end position="743"/>
    </location>
</feature>
<dbReference type="InterPro" id="IPR057983">
    <property type="entry name" value="NAA35-like_N"/>
</dbReference>
<dbReference type="OMA" id="YSAHEYG"/>